<evidence type="ECO:0000256" key="3">
    <source>
        <dbReference type="ARBA" id="ARBA00022679"/>
    </source>
</evidence>
<dbReference type="GO" id="GO:0003899">
    <property type="term" value="F:DNA-directed RNA polymerase activity"/>
    <property type="evidence" value="ECO:0007669"/>
    <property type="project" value="UniProtKB-EC"/>
</dbReference>
<dbReference type="EC" id="2.7.7.6" evidence="1"/>
<keyword evidence="4" id="KW-0548">Nucleotidyltransferase</keyword>
<protein>
    <recommendedName>
        <fullName evidence="1">DNA-directed RNA polymerase</fullName>
        <ecNumber evidence="1">2.7.7.6</ecNumber>
    </recommendedName>
</protein>
<dbReference type="PANTHER" id="PTHR19376:SF36">
    <property type="entry name" value="DNA-DIRECTED RNA POLYMERASE IV SUBUNIT 1"/>
    <property type="match status" value="1"/>
</dbReference>
<accession>A0A317Y1G7</accession>
<name>A0A317Y1G7_MAIZE</name>
<dbReference type="AlphaFoldDB" id="A0A317Y1G7"/>
<keyword evidence="2 6" id="KW-0240">DNA-directed RNA polymerase</keyword>
<organism evidence="6">
    <name type="scientific">Zea mays</name>
    <name type="common">Maize</name>
    <dbReference type="NCBI Taxonomy" id="4577"/>
    <lineage>
        <taxon>Eukaryota</taxon>
        <taxon>Viridiplantae</taxon>
        <taxon>Streptophyta</taxon>
        <taxon>Embryophyta</taxon>
        <taxon>Tracheophyta</taxon>
        <taxon>Spermatophyta</taxon>
        <taxon>Magnoliopsida</taxon>
        <taxon>Liliopsida</taxon>
        <taxon>Poales</taxon>
        <taxon>Poaceae</taxon>
        <taxon>PACMAD clade</taxon>
        <taxon>Panicoideae</taxon>
        <taxon>Andropogonodae</taxon>
        <taxon>Andropogoneae</taxon>
        <taxon>Tripsacinae</taxon>
        <taxon>Zea</taxon>
    </lineage>
</organism>
<evidence type="ECO:0000256" key="4">
    <source>
        <dbReference type="ARBA" id="ARBA00022695"/>
    </source>
</evidence>
<gene>
    <name evidence="6" type="primary">NRPD1_3</name>
    <name evidence="6" type="ORF">Zm00014a_006380</name>
</gene>
<dbReference type="ExpressionAtlas" id="A0A317Y1G7">
    <property type="expression patterns" value="baseline and differential"/>
</dbReference>
<dbReference type="InterPro" id="IPR045867">
    <property type="entry name" value="DNA-dir_RpoC_beta_prime"/>
</dbReference>
<evidence type="ECO:0000256" key="1">
    <source>
        <dbReference type="ARBA" id="ARBA00012418"/>
    </source>
</evidence>
<dbReference type="EMBL" id="NCVQ01000001">
    <property type="protein sequence ID" value="PWZ52143.1"/>
    <property type="molecule type" value="Genomic_DNA"/>
</dbReference>
<evidence type="ECO:0000256" key="2">
    <source>
        <dbReference type="ARBA" id="ARBA00022478"/>
    </source>
</evidence>
<evidence type="ECO:0000313" key="6">
    <source>
        <dbReference type="EMBL" id="PWZ52143.1"/>
    </source>
</evidence>
<sequence length="446" mass="50055">MNQVCKVEDHVGGRRFAPFLEIISNILEFGNHSCNPGDCSDLFIPSIGKPPLKNLAPLKQAAQEYQAFHEIVSNLQNSRAGKDKWTYPWGNSTFSSSKFYNLTFQSIQPPAAFNWIWQSKVGCWNYVGFQWNHDLDFFSMIEAAKGAFGHSFFMEILALVVFWNLRMLRSSVHMMVNFLLKFSLKSATTDTGRNIRREHLLVIADSLSVTGQFHALSSQGLKQQRTRLSISSPFSEACFSRPAQSFINAAKQCSVDNLCGSLDAVAWGKEPFNGTSGPFEIMHSGKPHEPEQNESIYDFLCSSKVRNFEKNHLDTRRESTENASICRLACKSSKGSTTVNGVAITIDQDFLHAKVSIWDNIIDMRTSLQNMLREYPLNGYVAEPDKSQLIEALKFHSRGAEKIGVGIGLNPSHPGSSGLEVKTERVWRSEGLLDWRCMSTQLNGTM</sequence>
<dbReference type="GO" id="GO:0000428">
    <property type="term" value="C:DNA-directed RNA polymerase complex"/>
    <property type="evidence" value="ECO:0007669"/>
    <property type="project" value="UniProtKB-KW"/>
</dbReference>
<evidence type="ECO:0000256" key="5">
    <source>
        <dbReference type="ARBA" id="ARBA00023163"/>
    </source>
</evidence>
<reference evidence="6" key="1">
    <citation type="journal article" date="2018" name="Nat. Genet.">
        <title>Extensive intraspecific gene order and gene structural variations between Mo17 and other maize genomes.</title>
        <authorList>
            <person name="Sun S."/>
            <person name="Zhou Y."/>
            <person name="Chen J."/>
            <person name="Shi J."/>
            <person name="Zhao H."/>
            <person name="Zhao H."/>
            <person name="Song W."/>
            <person name="Zhang M."/>
            <person name="Cui Y."/>
            <person name="Dong X."/>
            <person name="Liu H."/>
            <person name="Ma X."/>
            <person name="Jiao Y."/>
            <person name="Wang B."/>
            <person name="Wei X."/>
            <person name="Stein J.C."/>
            <person name="Glaubitz J.C."/>
            <person name="Lu F."/>
            <person name="Yu G."/>
            <person name="Liang C."/>
            <person name="Fengler K."/>
            <person name="Li B."/>
            <person name="Rafalski A."/>
            <person name="Schnable P.S."/>
            <person name="Ware D.H."/>
            <person name="Buckler E.S."/>
            <person name="Lai J."/>
        </authorList>
    </citation>
    <scope>NUCLEOTIDE SEQUENCE [LARGE SCALE GENOMIC DNA]</scope>
    <source>
        <tissue evidence="6">Seedling</tissue>
    </source>
</reference>
<proteinExistence type="predicted"/>
<keyword evidence="5" id="KW-0804">Transcription</keyword>
<dbReference type="PANTHER" id="PTHR19376">
    <property type="entry name" value="DNA-DIRECTED RNA POLYMERASE"/>
    <property type="match status" value="1"/>
</dbReference>
<keyword evidence="3" id="KW-0808">Transferase</keyword>
<dbReference type="GO" id="GO:0006351">
    <property type="term" value="P:DNA-templated transcription"/>
    <property type="evidence" value="ECO:0007669"/>
    <property type="project" value="InterPro"/>
</dbReference>
<dbReference type="Gene3D" id="3.10.450.40">
    <property type="match status" value="1"/>
</dbReference>
<comment type="caution">
    <text evidence="6">The sequence shown here is derived from an EMBL/GenBank/DDBJ whole genome shotgun (WGS) entry which is preliminary data.</text>
</comment>
<dbReference type="SUPFAM" id="SSF64484">
    <property type="entry name" value="beta and beta-prime subunits of DNA dependent RNA-polymerase"/>
    <property type="match status" value="1"/>
</dbReference>
<dbReference type="Proteomes" id="UP000251960">
    <property type="component" value="Chromosome 1"/>
</dbReference>